<dbReference type="STRING" id="1117647.M5M_06075"/>
<dbReference type="InterPro" id="IPR058625">
    <property type="entry name" value="MdtA-like_BSH"/>
</dbReference>
<dbReference type="FunFam" id="2.40.30.170:FF:000010">
    <property type="entry name" value="Efflux RND transporter periplasmic adaptor subunit"/>
    <property type="match status" value="1"/>
</dbReference>
<dbReference type="SUPFAM" id="SSF111369">
    <property type="entry name" value="HlyD-like secretion proteins"/>
    <property type="match status" value="1"/>
</dbReference>
<dbReference type="InterPro" id="IPR058624">
    <property type="entry name" value="MdtA-like_HH"/>
</dbReference>
<dbReference type="eggNOG" id="COG0845">
    <property type="taxonomic scope" value="Bacteria"/>
</dbReference>
<gene>
    <name evidence="5" type="ordered locus">M5M_06075</name>
</gene>
<dbReference type="Gene3D" id="1.10.287.470">
    <property type="entry name" value="Helix hairpin bin"/>
    <property type="match status" value="1"/>
</dbReference>
<evidence type="ECO:0000259" key="4">
    <source>
        <dbReference type="Pfam" id="PF25954"/>
    </source>
</evidence>
<evidence type="ECO:0000259" key="2">
    <source>
        <dbReference type="Pfam" id="PF25876"/>
    </source>
</evidence>
<dbReference type="Gene3D" id="2.40.30.170">
    <property type="match status" value="1"/>
</dbReference>
<dbReference type="HOGENOM" id="CLU_018816_1_2_6"/>
<evidence type="ECO:0000313" key="5">
    <source>
        <dbReference type="EMBL" id="AFU98412.2"/>
    </source>
</evidence>
<evidence type="ECO:0000259" key="3">
    <source>
        <dbReference type="Pfam" id="PF25917"/>
    </source>
</evidence>
<comment type="similarity">
    <text evidence="1">Belongs to the membrane fusion protein (MFP) (TC 8.A.1) family.</text>
</comment>
<reference evidence="5 6" key="1">
    <citation type="journal article" date="2013" name="Genome Announc.">
        <title>Complete genome sequence of Simiduia agarivorans SA1(T), a marine bacterium able to degrade a variety of polysaccharides.</title>
        <authorList>
            <person name="Lin S.Y."/>
            <person name="Shieh W.Y."/>
            <person name="Chen J.S."/>
            <person name="Tang S.L."/>
        </authorList>
    </citation>
    <scope>NUCLEOTIDE SEQUENCE [LARGE SCALE GENOMIC DNA]</scope>
    <source>
        <strain evidence="6">DSM 21679 / JCM 13881 / BCRC 17597 / SA1</strain>
    </source>
</reference>
<dbReference type="Pfam" id="PF25876">
    <property type="entry name" value="HH_MFP_RND"/>
    <property type="match status" value="1"/>
</dbReference>
<dbReference type="NCBIfam" id="TIGR01730">
    <property type="entry name" value="RND_mfp"/>
    <property type="match status" value="1"/>
</dbReference>
<evidence type="ECO:0000256" key="1">
    <source>
        <dbReference type="ARBA" id="ARBA00009477"/>
    </source>
</evidence>
<dbReference type="Proteomes" id="UP000000466">
    <property type="component" value="Chromosome"/>
</dbReference>
<dbReference type="Gene3D" id="2.40.420.20">
    <property type="match status" value="1"/>
</dbReference>
<name>K4KWU2_SIMAS</name>
<dbReference type="AlphaFoldDB" id="K4KWU2"/>
<dbReference type="Pfam" id="PF25917">
    <property type="entry name" value="BSH_RND"/>
    <property type="match status" value="1"/>
</dbReference>
<feature type="domain" description="Multidrug resistance protein MdtA-like barrel-sandwich hybrid" evidence="3">
    <location>
        <begin position="74"/>
        <end position="193"/>
    </location>
</feature>
<keyword evidence="6" id="KW-1185">Reference proteome</keyword>
<organism evidence="5 6">
    <name type="scientific">Simiduia agarivorans (strain DSM 21679 / JCM 13881 / BCRC 17597 / SA1)</name>
    <dbReference type="NCBI Taxonomy" id="1117647"/>
    <lineage>
        <taxon>Bacteria</taxon>
        <taxon>Pseudomonadati</taxon>
        <taxon>Pseudomonadota</taxon>
        <taxon>Gammaproteobacteria</taxon>
        <taxon>Cellvibrionales</taxon>
        <taxon>Cellvibrionaceae</taxon>
        <taxon>Simiduia</taxon>
    </lineage>
</organism>
<feature type="domain" description="CusB-like beta-barrel" evidence="4">
    <location>
        <begin position="202"/>
        <end position="277"/>
    </location>
</feature>
<accession>K4KWU2</accession>
<dbReference type="RefSeq" id="WP_016389255.1">
    <property type="nucleotide sequence ID" value="NC_018868.3"/>
</dbReference>
<dbReference type="Gene3D" id="2.40.50.100">
    <property type="match status" value="1"/>
</dbReference>
<feature type="domain" description="Multidrug resistance protein MdtA-like alpha-helical hairpin" evidence="2">
    <location>
        <begin position="109"/>
        <end position="165"/>
    </location>
</feature>
<dbReference type="PANTHER" id="PTHR30469:SF11">
    <property type="entry name" value="BLL4320 PROTEIN"/>
    <property type="match status" value="1"/>
</dbReference>
<dbReference type="GO" id="GO:1990281">
    <property type="term" value="C:efflux pump complex"/>
    <property type="evidence" value="ECO:0007669"/>
    <property type="project" value="TreeGrafter"/>
</dbReference>
<evidence type="ECO:0000313" key="6">
    <source>
        <dbReference type="Proteomes" id="UP000000466"/>
    </source>
</evidence>
<proteinExistence type="inferred from homology"/>
<dbReference type="KEGG" id="saga:M5M_06075"/>
<dbReference type="Pfam" id="PF25954">
    <property type="entry name" value="Beta-barrel_RND_2"/>
    <property type="match status" value="1"/>
</dbReference>
<dbReference type="EMBL" id="CP003746">
    <property type="protein sequence ID" value="AFU98412.2"/>
    <property type="molecule type" value="Genomic_DNA"/>
</dbReference>
<dbReference type="GO" id="GO:0015562">
    <property type="term" value="F:efflux transmembrane transporter activity"/>
    <property type="evidence" value="ECO:0007669"/>
    <property type="project" value="TreeGrafter"/>
</dbReference>
<dbReference type="InterPro" id="IPR058792">
    <property type="entry name" value="Beta-barrel_RND_2"/>
</dbReference>
<sequence>MHKTLKGVMIGGALALGVAALLIGTKMAQFGAMGEAMAQMVMPPTPVNSYTAEQMEWQPRLSAVGSVAPVQGTEVTAEIEGTIREILFTPGAQVQAGTPLVQLDDSLEQASLREAEAAAELAQLALRRAGELARTKSISQLELDNANSNVRQTQARLDYVRALIAKKRISAPFAGQLGIKQVSVGQFINKGQAVVSLQALAQVYVEFSIPQRQLAQVNPGLIVQVVSDAHPDQLFEGKVLAVSPAVDTSTRNLRVQALLDNNDGKLRPGMYVSVSLQLARTEPVLFIPISAVLHSAYGDAVLVIEAGEGDSLITRQAAVRLGLQQGDFVQVLEGLNAGDEIVSTGSFKLAPGMPVVIDNTLAPTFSLDPRPNNS</sequence>
<protein>
    <submittedName>
        <fullName evidence="5">Membrane-fusion protein</fullName>
    </submittedName>
</protein>
<dbReference type="InterPro" id="IPR006143">
    <property type="entry name" value="RND_pump_MFP"/>
</dbReference>
<dbReference type="PANTHER" id="PTHR30469">
    <property type="entry name" value="MULTIDRUG RESISTANCE PROTEIN MDTA"/>
    <property type="match status" value="1"/>
</dbReference>